<name>A0AC60PK04_IXOPE</name>
<reference evidence="1 2" key="1">
    <citation type="journal article" date="2020" name="Cell">
        <title>Large-Scale Comparative Analyses of Tick Genomes Elucidate Their Genetic Diversity and Vector Capacities.</title>
        <authorList>
            <consortium name="Tick Genome and Microbiome Consortium (TIGMIC)"/>
            <person name="Jia N."/>
            <person name="Wang J."/>
            <person name="Shi W."/>
            <person name="Du L."/>
            <person name="Sun Y."/>
            <person name="Zhan W."/>
            <person name="Jiang J.F."/>
            <person name="Wang Q."/>
            <person name="Zhang B."/>
            <person name="Ji P."/>
            <person name="Bell-Sakyi L."/>
            <person name="Cui X.M."/>
            <person name="Yuan T.T."/>
            <person name="Jiang B.G."/>
            <person name="Yang W.F."/>
            <person name="Lam T.T."/>
            <person name="Chang Q.C."/>
            <person name="Ding S.J."/>
            <person name="Wang X.J."/>
            <person name="Zhu J.G."/>
            <person name="Ruan X.D."/>
            <person name="Zhao L."/>
            <person name="Wei J.T."/>
            <person name="Ye R.Z."/>
            <person name="Que T.C."/>
            <person name="Du C.H."/>
            <person name="Zhou Y.H."/>
            <person name="Cheng J.X."/>
            <person name="Dai P.F."/>
            <person name="Guo W.B."/>
            <person name="Han X.H."/>
            <person name="Huang E.J."/>
            <person name="Li L.F."/>
            <person name="Wei W."/>
            <person name="Gao Y.C."/>
            <person name="Liu J.Z."/>
            <person name="Shao H.Z."/>
            <person name="Wang X."/>
            <person name="Wang C.C."/>
            <person name="Yang T.C."/>
            <person name="Huo Q.B."/>
            <person name="Li W."/>
            <person name="Chen H.Y."/>
            <person name="Chen S.E."/>
            <person name="Zhou L.G."/>
            <person name="Ni X.B."/>
            <person name="Tian J.H."/>
            <person name="Sheng Y."/>
            <person name="Liu T."/>
            <person name="Pan Y.S."/>
            <person name="Xia L.Y."/>
            <person name="Li J."/>
            <person name="Zhao F."/>
            <person name="Cao W.C."/>
        </authorList>
    </citation>
    <scope>NUCLEOTIDE SEQUENCE [LARGE SCALE GENOMIC DNA]</scope>
    <source>
        <strain evidence="1">Iper-2018</strain>
    </source>
</reference>
<dbReference type="EMBL" id="JABSTQ010010470">
    <property type="protein sequence ID" value="KAG0420828.1"/>
    <property type="molecule type" value="Genomic_DNA"/>
</dbReference>
<evidence type="ECO:0000313" key="1">
    <source>
        <dbReference type="EMBL" id="KAG0420828.1"/>
    </source>
</evidence>
<sequence length="237" mass="26243">MLHHDGPFSQRDDANWVYKKQSPNSRLTLYLSTREFVHATSRTTVSAIDGVVLVDPAYLKDRRVYAMVLLTFRYGREDEEVMGLKFFTEAILDFKQVYPEPSSTGSGAAISGVGARDGSGAADELTPLQQNLLKKLGGDAYPVTLRISSQAPPSVRLHPARPYQGSPLGVSYELKVFIAKARRKATCWKVSIRKRCLAVLNHPVTVEDDACVLKTTYATTSRTTSHVEDDVSEIHAK</sequence>
<protein>
    <submittedName>
        <fullName evidence="1">Uncharacterized protein</fullName>
    </submittedName>
</protein>
<comment type="caution">
    <text evidence="1">The sequence shown here is derived from an EMBL/GenBank/DDBJ whole genome shotgun (WGS) entry which is preliminary data.</text>
</comment>
<accession>A0AC60PK04</accession>
<proteinExistence type="predicted"/>
<gene>
    <name evidence="1" type="ORF">HPB47_003272</name>
</gene>
<dbReference type="Proteomes" id="UP000805193">
    <property type="component" value="Unassembled WGS sequence"/>
</dbReference>
<evidence type="ECO:0000313" key="2">
    <source>
        <dbReference type="Proteomes" id="UP000805193"/>
    </source>
</evidence>
<keyword evidence="2" id="KW-1185">Reference proteome</keyword>
<organism evidence="1 2">
    <name type="scientific">Ixodes persulcatus</name>
    <name type="common">Taiga tick</name>
    <dbReference type="NCBI Taxonomy" id="34615"/>
    <lineage>
        <taxon>Eukaryota</taxon>
        <taxon>Metazoa</taxon>
        <taxon>Ecdysozoa</taxon>
        <taxon>Arthropoda</taxon>
        <taxon>Chelicerata</taxon>
        <taxon>Arachnida</taxon>
        <taxon>Acari</taxon>
        <taxon>Parasitiformes</taxon>
        <taxon>Ixodida</taxon>
        <taxon>Ixodoidea</taxon>
        <taxon>Ixodidae</taxon>
        <taxon>Ixodinae</taxon>
        <taxon>Ixodes</taxon>
    </lineage>
</organism>